<dbReference type="InterPro" id="IPR054180">
    <property type="entry name" value="H-NS-like_N"/>
</dbReference>
<dbReference type="SUPFAM" id="SSF81273">
    <property type="entry name" value="H-NS histone-like proteins"/>
    <property type="match status" value="2"/>
</dbReference>
<dbReference type="InterPro" id="IPR027454">
    <property type="entry name" value="Histone_HNS_N"/>
</dbReference>
<organism evidence="3 4">
    <name type="scientific">Succinivibrio faecicola</name>
    <dbReference type="NCBI Taxonomy" id="2820300"/>
    <lineage>
        <taxon>Bacteria</taxon>
        <taxon>Pseudomonadati</taxon>
        <taxon>Pseudomonadota</taxon>
        <taxon>Gammaproteobacteria</taxon>
        <taxon>Aeromonadales</taxon>
        <taxon>Succinivibrionaceae</taxon>
        <taxon>Succinivibrio</taxon>
    </lineage>
</organism>
<keyword evidence="1" id="KW-0175">Coiled coil</keyword>
<dbReference type="RefSeq" id="WP_219935943.1">
    <property type="nucleotide sequence ID" value="NZ_JAGFNY010000001.1"/>
</dbReference>
<dbReference type="Gene3D" id="4.10.430.10">
    <property type="entry name" value="Histone-like protein H-NS, C-terminal domain"/>
    <property type="match status" value="1"/>
</dbReference>
<comment type="caution">
    <text evidence="3">The sequence shown here is derived from an EMBL/GenBank/DDBJ whole genome shotgun (WGS) entry which is preliminary data.</text>
</comment>
<evidence type="ECO:0000256" key="1">
    <source>
        <dbReference type="SAM" id="Coils"/>
    </source>
</evidence>
<gene>
    <name evidence="3" type="ORF">J5V48_00770</name>
</gene>
<reference evidence="3 4" key="1">
    <citation type="submission" date="2021-03" db="EMBL/GenBank/DDBJ databases">
        <title>Succinivibrio sp. nov. isolated from feces of cow.</title>
        <authorList>
            <person name="Choi J.-Y."/>
        </authorList>
    </citation>
    <scope>NUCLEOTIDE SEQUENCE [LARGE SCALE GENOMIC DNA]</scope>
    <source>
        <strain evidence="3 4">AGMB01872</strain>
    </source>
</reference>
<name>A0ABS7DDQ4_9GAMM</name>
<evidence type="ECO:0000313" key="4">
    <source>
        <dbReference type="Proteomes" id="UP000731465"/>
    </source>
</evidence>
<dbReference type="Gene3D" id="1.10.287.1050">
    <property type="entry name" value="H-NS histone-like proteins"/>
    <property type="match status" value="1"/>
</dbReference>
<keyword evidence="4" id="KW-1185">Reference proteome</keyword>
<feature type="coiled-coil region" evidence="1">
    <location>
        <begin position="21"/>
        <end position="76"/>
    </location>
</feature>
<sequence length="132" mass="15656">MDYNYLKNNRNLKAFFKDATSEELEGIIHKLNELYTEIKNKEIEEEQAKKRKEEFLSNLLNKLDEQNLTVDDLAALKELQKKDTRQKMAPKYEYTALDGKTYLWSGQGKIPKLLREVMQRDGITDKNHYLIK</sequence>
<feature type="domain" description="DNA-binding protein H-NS-like N-terminal" evidence="2">
    <location>
        <begin position="5"/>
        <end position="76"/>
    </location>
</feature>
<protein>
    <submittedName>
        <fullName evidence="3">H-NS histone family protein</fullName>
    </submittedName>
</protein>
<dbReference type="InterPro" id="IPR037150">
    <property type="entry name" value="H-NS_C_dom_sf"/>
</dbReference>
<dbReference type="Proteomes" id="UP000731465">
    <property type="component" value="Unassembled WGS sequence"/>
</dbReference>
<evidence type="ECO:0000313" key="3">
    <source>
        <dbReference type="EMBL" id="MBW7569430.1"/>
    </source>
</evidence>
<proteinExistence type="predicted"/>
<evidence type="ECO:0000259" key="2">
    <source>
        <dbReference type="Pfam" id="PF22470"/>
    </source>
</evidence>
<accession>A0ABS7DDQ4</accession>
<dbReference type="Pfam" id="PF22470">
    <property type="entry name" value="Histone_HNS_N"/>
    <property type="match status" value="1"/>
</dbReference>
<dbReference type="EMBL" id="JAGFNY010000001">
    <property type="protein sequence ID" value="MBW7569430.1"/>
    <property type="molecule type" value="Genomic_DNA"/>
</dbReference>